<name>A0A166AD51_9AGAM</name>
<keyword evidence="3" id="KW-1185">Reference proteome</keyword>
<dbReference type="EMBL" id="KV428148">
    <property type="protein sequence ID" value="KZT35211.1"/>
    <property type="molecule type" value="Genomic_DNA"/>
</dbReference>
<sequence length="1087" mass="118477">MSNIHVDSELMLHMMPAQAITTARRFTAVHDEAHRPLLFSLSSTGRFLAIKSDGQGNHLIVNFSDVLGISDVAEAFAVTQSTTEDDALFVAFATKSGTNTSNLHVLSPLSPKDLDLPAAELKKKLLRSTGQPQNAHIAQLHLNASTDGSYPLLVAIYTDQNKNLNISRIAITSTSWTWTTDLRIPELAKGFIGMAAGKLAIGDGVFVLYTVAGKLSLVFSTTEPGQKTTVDLKFPPSATPGSIATFLDDDGFSNVLVAGGGLYHFSADDAMDSGTIATQLSRDKLLDGQVENLFVAQSGADFTAWWETKDHNLAFHRGKNDGSLIGTAVPLLSSGANAEFAPLLDPASKSQQLVVMDDNFNLTVYEQSYETRMWNKTPLLVRQYTEMTEISAFVSRIKITTDKNWPRGNTPFILSSTAWVTVLVNGTQYSVGTAGTKVMTDASGVITLIVPSQDLTCYTFTLKDWSAKSNGLPKEGFSFDPSKKVQDRLASIKSGDDIRNMKTSDGKPILEGSSASKEDVDKAGKAIGAMHSAMNKGTVDGPSSATTKRAVANSGVVRTHSWDFFEWVEQSAAVVADWFLEQVGDVWHFVVDLAGEVWQFVIDSIDAIAKAVTFVFELLQIGWKKLVDVVGFIFNWEDIKHTRDSIKSMFNAGFDFGSQWLLNHRTNVETFFDELETKALLALKVKFPKGGMDRPQGPELLNDLKDSKKQKTTESAPANMGTYYFEQAKKAEGVDLSLEEGILDLYEKVLSPALAEVDARAKSMATIIVDLYSKNHNISISEIFRELGPDLIKLFVGIIKRIVTGLMSITSIIVKLIKKGVNSHVKIPIITPLMTKLEFKEFDFSWLDAITIVLAIPVTIIAKTITGKAPTRIQNFDYAAMIDGRLDRPSLLAFNELAQYLDITYANLNVLIKTVQIMTAEAPKPPAFSLGTFVLDIIVKIATFPYDKESPGRDYRIYAWSVLTANVVTRSAFLALGLPGVEKIIAVGDILVVLVTFGLTQAVHHAQLNEEWKDKDEAVTGLSITSSVFTLVSDLSTAYGIITPDPAEKAVAAVITAGGKACVAVIKTGKSAIVIHQKQYAFIESGI</sequence>
<dbReference type="STRING" id="1314776.A0A166AD51"/>
<accession>A0A166AD51</accession>
<evidence type="ECO:0000313" key="3">
    <source>
        <dbReference type="Proteomes" id="UP000076798"/>
    </source>
</evidence>
<feature type="compositionally biased region" description="Basic and acidic residues" evidence="1">
    <location>
        <begin position="702"/>
        <end position="712"/>
    </location>
</feature>
<organism evidence="2 3">
    <name type="scientific">Sistotremastrum suecicum HHB10207 ss-3</name>
    <dbReference type="NCBI Taxonomy" id="1314776"/>
    <lineage>
        <taxon>Eukaryota</taxon>
        <taxon>Fungi</taxon>
        <taxon>Dikarya</taxon>
        <taxon>Basidiomycota</taxon>
        <taxon>Agaricomycotina</taxon>
        <taxon>Agaricomycetes</taxon>
        <taxon>Sistotremastrales</taxon>
        <taxon>Sistotremastraceae</taxon>
        <taxon>Sistotremastrum</taxon>
    </lineage>
</organism>
<dbReference type="OrthoDB" id="3353914at2759"/>
<dbReference type="AlphaFoldDB" id="A0A166AD51"/>
<protein>
    <submittedName>
        <fullName evidence="2">Uncharacterized protein</fullName>
    </submittedName>
</protein>
<evidence type="ECO:0000313" key="2">
    <source>
        <dbReference type="EMBL" id="KZT35211.1"/>
    </source>
</evidence>
<reference evidence="2 3" key="1">
    <citation type="journal article" date="2016" name="Mol. Biol. Evol.">
        <title>Comparative Genomics of Early-Diverging Mushroom-Forming Fungi Provides Insights into the Origins of Lignocellulose Decay Capabilities.</title>
        <authorList>
            <person name="Nagy L.G."/>
            <person name="Riley R."/>
            <person name="Tritt A."/>
            <person name="Adam C."/>
            <person name="Daum C."/>
            <person name="Floudas D."/>
            <person name="Sun H."/>
            <person name="Yadav J.S."/>
            <person name="Pangilinan J."/>
            <person name="Larsson K.H."/>
            <person name="Matsuura K."/>
            <person name="Barry K."/>
            <person name="Labutti K."/>
            <person name="Kuo R."/>
            <person name="Ohm R.A."/>
            <person name="Bhattacharya S.S."/>
            <person name="Shirouzu T."/>
            <person name="Yoshinaga Y."/>
            <person name="Martin F.M."/>
            <person name="Grigoriev I.V."/>
            <person name="Hibbett D.S."/>
        </authorList>
    </citation>
    <scope>NUCLEOTIDE SEQUENCE [LARGE SCALE GENOMIC DNA]</scope>
    <source>
        <strain evidence="2 3">HHB10207 ss-3</strain>
    </source>
</reference>
<feature type="region of interest" description="Disordered" evidence="1">
    <location>
        <begin position="692"/>
        <end position="715"/>
    </location>
</feature>
<gene>
    <name evidence="2" type="ORF">SISSUDRAFT_1131286</name>
</gene>
<proteinExistence type="predicted"/>
<dbReference type="Proteomes" id="UP000076798">
    <property type="component" value="Unassembled WGS sequence"/>
</dbReference>
<evidence type="ECO:0000256" key="1">
    <source>
        <dbReference type="SAM" id="MobiDB-lite"/>
    </source>
</evidence>